<name>A0A1Y6CIU4_9BACT</name>
<organism evidence="1 2">
    <name type="scientific">Pseudobacteriovorax antillogorgiicola</name>
    <dbReference type="NCBI Taxonomy" id="1513793"/>
    <lineage>
        <taxon>Bacteria</taxon>
        <taxon>Pseudomonadati</taxon>
        <taxon>Bdellovibrionota</taxon>
        <taxon>Oligoflexia</taxon>
        <taxon>Oligoflexales</taxon>
        <taxon>Pseudobacteriovoracaceae</taxon>
        <taxon>Pseudobacteriovorax</taxon>
    </lineage>
</organism>
<dbReference type="Proteomes" id="UP000192907">
    <property type="component" value="Unassembled WGS sequence"/>
</dbReference>
<keyword evidence="2" id="KW-1185">Reference proteome</keyword>
<proteinExistence type="predicted"/>
<dbReference type="RefSeq" id="WP_132323753.1">
    <property type="nucleotide sequence ID" value="NZ_FWZT01000023.1"/>
</dbReference>
<accession>A0A1Y6CIU4</accession>
<dbReference type="AlphaFoldDB" id="A0A1Y6CIU4"/>
<evidence type="ECO:0000313" key="2">
    <source>
        <dbReference type="Proteomes" id="UP000192907"/>
    </source>
</evidence>
<sequence length="105" mass="11961">MIDNGVDVRTFGEQYWRQVIVGSAVEAGHLVLDTPQRYYVVAQAPWGTEFEAATDSRRVAVDKFFGATRQFARALIEDGRVIDTYGSHPEYYLAAIGGWYYEYKL</sequence>
<reference evidence="2" key="1">
    <citation type="submission" date="2017-04" db="EMBL/GenBank/DDBJ databases">
        <authorList>
            <person name="Varghese N."/>
            <person name="Submissions S."/>
        </authorList>
    </citation>
    <scope>NUCLEOTIDE SEQUENCE [LARGE SCALE GENOMIC DNA]</scope>
    <source>
        <strain evidence="2">RKEM611</strain>
    </source>
</reference>
<protein>
    <submittedName>
        <fullName evidence="1">Uncharacterized protein</fullName>
    </submittedName>
</protein>
<dbReference type="EMBL" id="FWZT01000023">
    <property type="protein sequence ID" value="SMF67488.1"/>
    <property type="molecule type" value="Genomic_DNA"/>
</dbReference>
<gene>
    <name evidence="1" type="ORF">SAMN06296036_123114</name>
</gene>
<evidence type="ECO:0000313" key="1">
    <source>
        <dbReference type="EMBL" id="SMF67488.1"/>
    </source>
</evidence>